<reference evidence="4 5" key="1">
    <citation type="submission" date="2024-01" db="EMBL/GenBank/DDBJ databases">
        <title>The complete chloroplast genome sequence of Lithospermum erythrorhizon: insights into the phylogenetic relationship among Boraginaceae species and the maternal lineages of purple gromwells.</title>
        <authorList>
            <person name="Okada T."/>
            <person name="Watanabe K."/>
        </authorList>
    </citation>
    <scope>NUCLEOTIDE SEQUENCE [LARGE SCALE GENOMIC DNA]</scope>
</reference>
<organism evidence="4 5">
    <name type="scientific">Lithospermum erythrorhizon</name>
    <name type="common">Purple gromwell</name>
    <name type="synonym">Lithospermum officinale var. erythrorhizon</name>
    <dbReference type="NCBI Taxonomy" id="34254"/>
    <lineage>
        <taxon>Eukaryota</taxon>
        <taxon>Viridiplantae</taxon>
        <taxon>Streptophyta</taxon>
        <taxon>Embryophyta</taxon>
        <taxon>Tracheophyta</taxon>
        <taxon>Spermatophyta</taxon>
        <taxon>Magnoliopsida</taxon>
        <taxon>eudicotyledons</taxon>
        <taxon>Gunneridae</taxon>
        <taxon>Pentapetalae</taxon>
        <taxon>asterids</taxon>
        <taxon>lamiids</taxon>
        <taxon>Boraginales</taxon>
        <taxon>Boraginaceae</taxon>
        <taxon>Boraginoideae</taxon>
        <taxon>Lithospermeae</taxon>
        <taxon>Lithospermum</taxon>
    </lineage>
</organism>
<keyword evidence="5" id="KW-1185">Reference proteome</keyword>
<evidence type="ECO:0000259" key="3">
    <source>
        <dbReference type="Pfam" id="PF11250"/>
    </source>
</evidence>
<comment type="similarity">
    <text evidence="1">Belongs to the fantastic four family.</text>
</comment>
<accession>A0AAV3PJZ0</accession>
<evidence type="ECO:0000313" key="4">
    <source>
        <dbReference type="EMBL" id="GAA0151316.1"/>
    </source>
</evidence>
<feature type="region of interest" description="Disordered" evidence="2">
    <location>
        <begin position="117"/>
        <end position="153"/>
    </location>
</feature>
<dbReference type="InterPro" id="IPR021410">
    <property type="entry name" value="FAF"/>
</dbReference>
<comment type="caution">
    <text evidence="4">The sequence shown here is derived from an EMBL/GenBank/DDBJ whole genome shotgun (WGS) entry which is preliminary data.</text>
</comment>
<dbReference type="Proteomes" id="UP001454036">
    <property type="component" value="Unassembled WGS sequence"/>
</dbReference>
<dbReference type="PANTHER" id="PTHR33155">
    <property type="entry name" value="FANTASTIC FOUR-LIKE PROTEIN (DUF3049)"/>
    <property type="match status" value="1"/>
</dbReference>
<feature type="region of interest" description="Disordered" evidence="2">
    <location>
        <begin position="22"/>
        <end position="47"/>
    </location>
</feature>
<protein>
    <recommendedName>
        <fullName evidence="3">FAF domain-containing protein</fullName>
    </recommendedName>
</protein>
<name>A0AAV3PJZ0_LITER</name>
<feature type="domain" description="FAF" evidence="3">
    <location>
        <begin position="179"/>
        <end position="232"/>
    </location>
</feature>
<dbReference type="Pfam" id="PF11250">
    <property type="entry name" value="FAF"/>
    <property type="match status" value="1"/>
</dbReference>
<dbReference type="InterPro" id="IPR046431">
    <property type="entry name" value="FAF_dom"/>
</dbReference>
<feature type="region of interest" description="Disordered" evidence="2">
    <location>
        <begin position="262"/>
        <end position="285"/>
    </location>
</feature>
<dbReference type="EMBL" id="BAABME010017776">
    <property type="protein sequence ID" value="GAA0151316.1"/>
    <property type="molecule type" value="Genomic_DNA"/>
</dbReference>
<evidence type="ECO:0000256" key="2">
    <source>
        <dbReference type="SAM" id="MobiDB-lite"/>
    </source>
</evidence>
<evidence type="ECO:0000256" key="1">
    <source>
        <dbReference type="ARBA" id="ARBA00008690"/>
    </source>
</evidence>
<sequence length="481" mass="54061">MSSKNLLTQNVLLSPMKRIASSEELAPSSIEGGDDQENVHNMPSHDDIWRAIQSQKEKKKVIKPTQVNNGWSSLLSEKANNEANNLPPPYVHPLVKKPSTLNEKSLEICTESLGSETGFDNISCPPSETGDTEDCKEEAATQEPKQQENEPIMQTCSFDEEVKVAKYNYDPSKKMPPKSFPPPLPSLARKNGPSLHMQSHRTNGRLVLEAFSVPQMDYFQSERLEGKLVLTFFNSPDSQDSIQEAIDDKVVDFEEIFDNFEEIEGAHEAKTDEDDYEDEEDEDDDEVEMDEEQEVVHQNGMNEMAFFMEQSSSSLPTSGMLNVHKSALMMKSLMGLGNRDPTWSNKLNKAVELMEEQVVAELTQPPIPQSLPPQQQVARLVPKSSAKPSIPLAATSFNAYEYFRRNNNTTTYVDQECCNLKGNNNKVVLAKINHGVLSNDHQESMVLVKGNNGDYLVPFIKGCEENRRSLLYWQPHCIATS</sequence>
<proteinExistence type="inferred from homology"/>
<dbReference type="PANTHER" id="PTHR33155:SF3">
    <property type="entry name" value="PROTEIN FAF-LIKE, CHLOROPLASTIC"/>
    <property type="match status" value="1"/>
</dbReference>
<evidence type="ECO:0000313" key="5">
    <source>
        <dbReference type="Proteomes" id="UP001454036"/>
    </source>
</evidence>
<feature type="compositionally biased region" description="Polar residues" evidence="2">
    <location>
        <begin position="117"/>
        <end position="126"/>
    </location>
</feature>
<gene>
    <name evidence="4" type="ORF">LIER_37270</name>
</gene>
<feature type="compositionally biased region" description="Acidic residues" evidence="2">
    <location>
        <begin position="271"/>
        <end position="285"/>
    </location>
</feature>
<dbReference type="AlphaFoldDB" id="A0AAV3PJZ0"/>